<dbReference type="EMBL" id="FWEV01000037">
    <property type="protein sequence ID" value="SLM28344.1"/>
    <property type="molecule type" value="Genomic_DNA"/>
</dbReference>
<dbReference type="GO" id="GO:0052656">
    <property type="term" value="F:L-isoleucine-2-oxoglutarate transaminase activity"/>
    <property type="evidence" value="ECO:0007669"/>
    <property type="project" value="RHEA"/>
</dbReference>
<evidence type="ECO:0000256" key="8">
    <source>
        <dbReference type="ARBA" id="ARBA00048212"/>
    </source>
</evidence>
<accession>A0A1W1H7D2</accession>
<dbReference type="SUPFAM" id="SSF56752">
    <property type="entry name" value="D-aminoacid aminotransferase-like PLP-dependent enzymes"/>
    <property type="match status" value="1"/>
</dbReference>
<comment type="catalytic activity">
    <reaction evidence="10">
        <text>L-leucine + 2-oxoglutarate = 4-methyl-2-oxopentanoate + L-glutamate</text>
        <dbReference type="Rhea" id="RHEA:18321"/>
        <dbReference type="ChEBI" id="CHEBI:16810"/>
        <dbReference type="ChEBI" id="CHEBI:17865"/>
        <dbReference type="ChEBI" id="CHEBI:29985"/>
        <dbReference type="ChEBI" id="CHEBI:57427"/>
        <dbReference type="EC" id="2.6.1.42"/>
    </reaction>
</comment>
<dbReference type="InterPro" id="IPR043132">
    <property type="entry name" value="BCAT-like_C"/>
</dbReference>
<dbReference type="RefSeq" id="WP_080804678.1">
    <property type="nucleotide sequence ID" value="NZ_LT828548.1"/>
</dbReference>
<keyword evidence="7" id="KW-0663">Pyridoxal phosphate</keyword>
<protein>
    <recommendedName>
        <fullName evidence="6">branched-chain-amino-acid transaminase</fullName>
        <ecNumber evidence="6">2.6.1.42</ecNumber>
    </recommendedName>
</protein>
<comment type="catalytic activity">
    <reaction evidence="8">
        <text>L-valine + 2-oxoglutarate = 3-methyl-2-oxobutanoate + L-glutamate</text>
        <dbReference type="Rhea" id="RHEA:24813"/>
        <dbReference type="ChEBI" id="CHEBI:11851"/>
        <dbReference type="ChEBI" id="CHEBI:16810"/>
        <dbReference type="ChEBI" id="CHEBI:29985"/>
        <dbReference type="ChEBI" id="CHEBI:57762"/>
        <dbReference type="EC" id="2.6.1.42"/>
    </reaction>
</comment>
<evidence type="ECO:0000313" key="11">
    <source>
        <dbReference type="EMBL" id="SLM28344.1"/>
    </source>
</evidence>
<dbReference type="PANTHER" id="PTHR42743">
    <property type="entry name" value="AMINO-ACID AMINOTRANSFERASE"/>
    <property type="match status" value="1"/>
</dbReference>
<evidence type="ECO:0000256" key="3">
    <source>
        <dbReference type="ARBA" id="ARBA00004931"/>
    </source>
</evidence>
<comment type="pathway">
    <text evidence="3">Amino-acid biosynthesis; L-valine biosynthesis; L-valine from pyruvate: step 4/4.</text>
</comment>
<dbReference type="Proteomes" id="UP000191931">
    <property type="component" value="Unassembled WGS sequence"/>
</dbReference>
<organism evidence="11 12">
    <name type="scientific">Desulfamplus magnetovallimortis</name>
    <dbReference type="NCBI Taxonomy" id="1246637"/>
    <lineage>
        <taxon>Bacteria</taxon>
        <taxon>Pseudomonadati</taxon>
        <taxon>Thermodesulfobacteriota</taxon>
        <taxon>Desulfobacteria</taxon>
        <taxon>Desulfobacterales</taxon>
        <taxon>Desulfobacteraceae</taxon>
        <taxon>Desulfamplus</taxon>
    </lineage>
</organism>
<dbReference type="InterPro" id="IPR001544">
    <property type="entry name" value="Aminotrans_IV"/>
</dbReference>
<keyword evidence="11" id="KW-0808">Transferase</keyword>
<comment type="cofactor">
    <cofactor evidence="1">
        <name>pyridoxal 5'-phosphate</name>
        <dbReference type="ChEBI" id="CHEBI:597326"/>
    </cofactor>
</comment>
<evidence type="ECO:0000256" key="4">
    <source>
        <dbReference type="ARBA" id="ARBA00005072"/>
    </source>
</evidence>
<dbReference type="AlphaFoldDB" id="A0A1W1H7D2"/>
<evidence type="ECO:0000313" key="12">
    <source>
        <dbReference type="Proteomes" id="UP000191931"/>
    </source>
</evidence>
<dbReference type="Gene3D" id="3.20.10.10">
    <property type="entry name" value="D-amino Acid Aminotransferase, subunit A, domain 2"/>
    <property type="match status" value="1"/>
</dbReference>
<dbReference type="InterPro" id="IPR050571">
    <property type="entry name" value="Class-IV_PLP-Dep_Aminotrnsfr"/>
</dbReference>
<evidence type="ECO:0000256" key="9">
    <source>
        <dbReference type="ARBA" id="ARBA00048798"/>
    </source>
</evidence>
<dbReference type="Gene3D" id="3.30.470.10">
    <property type="match status" value="1"/>
</dbReference>
<keyword evidence="12" id="KW-1185">Reference proteome</keyword>
<evidence type="ECO:0000256" key="10">
    <source>
        <dbReference type="ARBA" id="ARBA00049229"/>
    </source>
</evidence>
<dbReference type="FunFam" id="3.20.10.10:FF:000002">
    <property type="entry name" value="D-alanine aminotransferase"/>
    <property type="match status" value="1"/>
</dbReference>
<dbReference type="GO" id="GO:0046394">
    <property type="term" value="P:carboxylic acid biosynthetic process"/>
    <property type="evidence" value="ECO:0007669"/>
    <property type="project" value="UniProtKB-ARBA"/>
</dbReference>
<dbReference type="GO" id="GO:0052655">
    <property type="term" value="F:L-valine-2-oxoglutarate transaminase activity"/>
    <property type="evidence" value="ECO:0007669"/>
    <property type="project" value="RHEA"/>
</dbReference>
<dbReference type="EC" id="2.6.1.42" evidence="6"/>
<sequence>MDTYYVDGDYVDDEKAMISVKDIIVLRGFGIFDFMITYNKRPFYLNDHVRRFENSAMAIGLKLNYSGQEICEIVKRTIEKNPHHDESSVRIVHSGGVSLDGVTPEGNGILMVMVTPKKCPPAWWYQKGASIITVEMERCLPVAKSTNYLSAVFAQQQARKVGAVEAVYVDRSNRVLEGTTSNIFCFKGSTLITPSDDILDGITRKVVLNKIAGNFDLEMRDIDFSELMGMDEIFLSSSNKEILPVVRVNDMTIGSGEPGAGTKKIMQLFRDYTQAWGRGEVA</sequence>
<evidence type="ECO:0000256" key="5">
    <source>
        <dbReference type="ARBA" id="ARBA00009320"/>
    </source>
</evidence>
<keyword evidence="11" id="KW-0032">Aminotransferase</keyword>
<dbReference type="InterPro" id="IPR043131">
    <property type="entry name" value="BCAT-like_N"/>
</dbReference>
<dbReference type="InterPro" id="IPR036038">
    <property type="entry name" value="Aminotransferase-like"/>
</dbReference>
<evidence type="ECO:0000256" key="6">
    <source>
        <dbReference type="ARBA" id="ARBA00013053"/>
    </source>
</evidence>
<dbReference type="PANTHER" id="PTHR42743:SF11">
    <property type="entry name" value="AMINODEOXYCHORISMATE LYASE"/>
    <property type="match status" value="1"/>
</dbReference>
<evidence type="ECO:0000256" key="7">
    <source>
        <dbReference type="ARBA" id="ARBA00022898"/>
    </source>
</evidence>
<evidence type="ECO:0000256" key="2">
    <source>
        <dbReference type="ARBA" id="ARBA00004824"/>
    </source>
</evidence>
<comment type="pathway">
    <text evidence="4">Amino-acid biosynthesis; L-leucine biosynthesis; L-leucine from 3-methyl-2-oxobutanoate: step 4/4.</text>
</comment>
<dbReference type="GO" id="GO:0052654">
    <property type="term" value="F:L-leucine-2-oxoglutarate transaminase activity"/>
    <property type="evidence" value="ECO:0007669"/>
    <property type="project" value="RHEA"/>
</dbReference>
<dbReference type="OrthoDB" id="9805628at2"/>
<comment type="catalytic activity">
    <reaction evidence="9">
        <text>L-isoleucine + 2-oxoglutarate = (S)-3-methyl-2-oxopentanoate + L-glutamate</text>
        <dbReference type="Rhea" id="RHEA:24801"/>
        <dbReference type="ChEBI" id="CHEBI:16810"/>
        <dbReference type="ChEBI" id="CHEBI:29985"/>
        <dbReference type="ChEBI" id="CHEBI:35146"/>
        <dbReference type="ChEBI" id="CHEBI:58045"/>
        <dbReference type="EC" id="2.6.1.42"/>
    </reaction>
</comment>
<proteinExistence type="inferred from homology"/>
<reference evidence="11 12" key="1">
    <citation type="submission" date="2017-03" db="EMBL/GenBank/DDBJ databases">
        <authorList>
            <person name="Afonso C.L."/>
            <person name="Miller P.J."/>
            <person name="Scott M.A."/>
            <person name="Spackman E."/>
            <person name="Goraichik I."/>
            <person name="Dimitrov K.M."/>
            <person name="Suarez D.L."/>
            <person name="Swayne D.E."/>
        </authorList>
    </citation>
    <scope>NUCLEOTIDE SEQUENCE [LARGE SCALE GENOMIC DNA]</scope>
    <source>
        <strain evidence="11">PRJEB14757</strain>
    </source>
</reference>
<evidence type="ECO:0000256" key="1">
    <source>
        <dbReference type="ARBA" id="ARBA00001933"/>
    </source>
</evidence>
<comment type="similarity">
    <text evidence="5">Belongs to the class-IV pyridoxal-phosphate-dependent aminotransferase family.</text>
</comment>
<gene>
    <name evidence="11" type="ORF">MTBBW1_1310042</name>
</gene>
<dbReference type="STRING" id="1246637.MTBBW1_1310042"/>
<comment type="pathway">
    <text evidence="2">Amino-acid biosynthesis; L-isoleucine biosynthesis; L-isoleucine from 2-oxobutanoate: step 4/4.</text>
</comment>
<dbReference type="GO" id="GO:0008652">
    <property type="term" value="P:amino acid biosynthetic process"/>
    <property type="evidence" value="ECO:0007669"/>
    <property type="project" value="UniProtKB-ARBA"/>
</dbReference>
<dbReference type="Pfam" id="PF01063">
    <property type="entry name" value="Aminotran_4"/>
    <property type="match status" value="1"/>
</dbReference>
<name>A0A1W1H7D2_9BACT</name>